<evidence type="ECO:0000313" key="1">
    <source>
        <dbReference type="EMBL" id="KAJ8670615.1"/>
    </source>
</evidence>
<reference evidence="1" key="1">
    <citation type="submission" date="2023-04" db="EMBL/GenBank/DDBJ databases">
        <title>A chromosome-level genome assembly of the parasitoid wasp Eretmocerus hayati.</title>
        <authorList>
            <person name="Zhong Y."/>
            <person name="Liu S."/>
            <person name="Liu Y."/>
        </authorList>
    </citation>
    <scope>NUCLEOTIDE SEQUENCE</scope>
    <source>
        <strain evidence="1">ZJU_SS_LIU_2023</strain>
    </source>
</reference>
<dbReference type="Proteomes" id="UP001239111">
    <property type="component" value="Chromosome 3"/>
</dbReference>
<name>A0ACC2NHD2_9HYME</name>
<sequence>MMTNVIQIKMINREETPIIPIMGTVKTLPISKQEENSSVPIIIQKMSQTQLKQLKKGLKRIMALVEFSEIELIWNVREGIVMDLIPIQIVMLAEEPTEPQSYEEVLANPFAME</sequence>
<protein>
    <submittedName>
        <fullName evidence="1">Uncharacterized protein</fullName>
    </submittedName>
</protein>
<evidence type="ECO:0000313" key="2">
    <source>
        <dbReference type="Proteomes" id="UP001239111"/>
    </source>
</evidence>
<accession>A0ACC2NHD2</accession>
<comment type="caution">
    <text evidence="1">The sequence shown here is derived from an EMBL/GenBank/DDBJ whole genome shotgun (WGS) entry which is preliminary data.</text>
</comment>
<proteinExistence type="predicted"/>
<keyword evidence="2" id="KW-1185">Reference proteome</keyword>
<organism evidence="1 2">
    <name type="scientific">Eretmocerus hayati</name>
    <dbReference type="NCBI Taxonomy" id="131215"/>
    <lineage>
        <taxon>Eukaryota</taxon>
        <taxon>Metazoa</taxon>
        <taxon>Ecdysozoa</taxon>
        <taxon>Arthropoda</taxon>
        <taxon>Hexapoda</taxon>
        <taxon>Insecta</taxon>
        <taxon>Pterygota</taxon>
        <taxon>Neoptera</taxon>
        <taxon>Endopterygota</taxon>
        <taxon>Hymenoptera</taxon>
        <taxon>Apocrita</taxon>
        <taxon>Proctotrupomorpha</taxon>
        <taxon>Chalcidoidea</taxon>
        <taxon>Aphelinidae</taxon>
        <taxon>Aphelininae</taxon>
        <taxon>Eretmocerus</taxon>
    </lineage>
</organism>
<gene>
    <name evidence="1" type="ORF">QAD02_001874</name>
</gene>
<dbReference type="EMBL" id="CM056743">
    <property type="protein sequence ID" value="KAJ8670615.1"/>
    <property type="molecule type" value="Genomic_DNA"/>
</dbReference>